<dbReference type="OrthoDB" id="26679at2759"/>
<dbReference type="Pfam" id="PF07534">
    <property type="entry name" value="TLD"/>
    <property type="match status" value="1"/>
</dbReference>
<evidence type="ECO:0000313" key="7">
    <source>
        <dbReference type="EMBL" id="ORY94151.1"/>
    </source>
</evidence>
<evidence type="ECO:0000256" key="5">
    <source>
        <dbReference type="SAM" id="MobiDB-lite"/>
    </source>
</evidence>
<name>A0A1X2H6S9_SYNRA</name>
<feature type="region of interest" description="Disordered" evidence="5">
    <location>
        <begin position="46"/>
        <end position="76"/>
    </location>
</feature>
<dbReference type="InParanoid" id="A0A1X2H6S9"/>
<dbReference type="Proteomes" id="UP000242180">
    <property type="component" value="Unassembled WGS sequence"/>
</dbReference>
<dbReference type="STRING" id="13706.A0A1X2H6S9"/>
<dbReference type="EMBL" id="MCGN01000008">
    <property type="protein sequence ID" value="ORY94151.1"/>
    <property type="molecule type" value="Genomic_DNA"/>
</dbReference>
<dbReference type="SMART" id="SM00584">
    <property type="entry name" value="TLDc"/>
    <property type="match status" value="1"/>
</dbReference>
<reference evidence="7 8" key="1">
    <citation type="submission" date="2016-07" db="EMBL/GenBank/DDBJ databases">
        <title>Pervasive Adenine N6-methylation of Active Genes in Fungi.</title>
        <authorList>
            <consortium name="DOE Joint Genome Institute"/>
            <person name="Mondo S.J."/>
            <person name="Dannebaum R.O."/>
            <person name="Kuo R.C."/>
            <person name="Labutti K."/>
            <person name="Haridas S."/>
            <person name="Kuo A."/>
            <person name="Salamov A."/>
            <person name="Ahrendt S.R."/>
            <person name="Lipzen A."/>
            <person name="Sullivan W."/>
            <person name="Andreopoulos W.B."/>
            <person name="Clum A."/>
            <person name="Lindquist E."/>
            <person name="Daum C."/>
            <person name="Ramamoorthy G.K."/>
            <person name="Gryganskyi A."/>
            <person name="Culley D."/>
            <person name="Magnuson J.K."/>
            <person name="James T.Y."/>
            <person name="O'Malley M.A."/>
            <person name="Stajich J.E."/>
            <person name="Spatafora J.W."/>
            <person name="Visel A."/>
            <person name="Grigoriev I.V."/>
        </authorList>
    </citation>
    <scope>NUCLEOTIDE SEQUENCE [LARGE SCALE GENOMIC DNA]</scope>
    <source>
        <strain evidence="7 8">NRRL 2496</strain>
    </source>
</reference>
<keyword evidence="8" id="KW-1185">Reference proteome</keyword>
<dbReference type="GO" id="GO:0005634">
    <property type="term" value="C:nucleus"/>
    <property type="evidence" value="ECO:0007669"/>
    <property type="project" value="TreeGrafter"/>
</dbReference>
<feature type="domain" description="TLDc" evidence="6">
    <location>
        <begin position="85"/>
        <end position="265"/>
    </location>
</feature>
<accession>A0A1X2H6S9</accession>
<dbReference type="OMA" id="DEYNTHR"/>
<dbReference type="PROSITE" id="PS51886">
    <property type="entry name" value="TLDC"/>
    <property type="match status" value="1"/>
</dbReference>
<feature type="compositionally biased region" description="Low complexity" evidence="5">
    <location>
        <begin position="46"/>
        <end position="63"/>
    </location>
</feature>
<keyword evidence="3" id="KW-0496">Mitochondrion</keyword>
<sequence>MPIVLPTRTTSSSSLDLSQVQCTQFYRNTHKRRMSSADTLHSITISASSSSNSSPMSSPVMSPAKKKNRPPEPKFVGRDPYNTLACLDEKTASKLQCYLPPRVAIASRWRLLYSTDQHGTSASTLHRRVEAHKGPCLLVIVTAEGEQFGAYVSETLQCQPRYYGSGECFLWRRDKAEGIIEHYPCTGVNDYVVYTDRDFLAFGGGVRPLLFLSFFSSCRDGRAGLWLHKDLIHGHTENCVTFNNAPLTEHDSNFDCLALEVWGFEF</sequence>
<dbReference type="AlphaFoldDB" id="A0A1X2H6S9"/>
<evidence type="ECO:0000313" key="8">
    <source>
        <dbReference type="Proteomes" id="UP000242180"/>
    </source>
</evidence>
<comment type="caution">
    <text evidence="7">The sequence shown here is derived from an EMBL/GenBank/DDBJ whole genome shotgun (WGS) entry which is preliminary data.</text>
</comment>
<evidence type="ECO:0000259" key="6">
    <source>
        <dbReference type="PROSITE" id="PS51886"/>
    </source>
</evidence>
<evidence type="ECO:0000256" key="2">
    <source>
        <dbReference type="ARBA" id="ARBA00009540"/>
    </source>
</evidence>
<evidence type="ECO:0000256" key="4">
    <source>
        <dbReference type="ARBA" id="ARBA00040604"/>
    </source>
</evidence>
<dbReference type="PANTHER" id="PTHR23354:SF62">
    <property type="entry name" value="MUSTARD, ISOFORM V"/>
    <property type="match status" value="1"/>
</dbReference>
<comment type="similarity">
    <text evidence="2">Belongs to the OXR1 family.</text>
</comment>
<comment type="subcellular location">
    <subcellularLocation>
        <location evidence="1">Mitochondrion</location>
    </subcellularLocation>
</comment>
<dbReference type="GO" id="GO:0006979">
    <property type="term" value="P:response to oxidative stress"/>
    <property type="evidence" value="ECO:0007669"/>
    <property type="project" value="TreeGrafter"/>
</dbReference>
<organism evidence="7 8">
    <name type="scientific">Syncephalastrum racemosum</name>
    <name type="common">Filamentous fungus</name>
    <dbReference type="NCBI Taxonomy" id="13706"/>
    <lineage>
        <taxon>Eukaryota</taxon>
        <taxon>Fungi</taxon>
        <taxon>Fungi incertae sedis</taxon>
        <taxon>Mucoromycota</taxon>
        <taxon>Mucoromycotina</taxon>
        <taxon>Mucoromycetes</taxon>
        <taxon>Mucorales</taxon>
        <taxon>Syncephalastraceae</taxon>
        <taxon>Syncephalastrum</taxon>
    </lineage>
</organism>
<evidence type="ECO:0000256" key="3">
    <source>
        <dbReference type="ARBA" id="ARBA00023128"/>
    </source>
</evidence>
<evidence type="ECO:0000256" key="1">
    <source>
        <dbReference type="ARBA" id="ARBA00004173"/>
    </source>
</evidence>
<dbReference type="GO" id="GO:0005739">
    <property type="term" value="C:mitochondrion"/>
    <property type="evidence" value="ECO:0007669"/>
    <property type="project" value="UniProtKB-SubCell"/>
</dbReference>
<gene>
    <name evidence="7" type="ORF">BCR43DRAFT_565577</name>
</gene>
<dbReference type="PANTHER" id="PTHR23354">
    <property type="entry name" value="NUCLEOLAR PROTEIN 7/ESTROGEN RECEPTOR COACTIVATOR-RELATED"/>
    <property type="match status" value="1"/>
</dbReference>
<proteinExistence type="inferred from homology"/>
<dbReference type="InterPro" id="IPR006571">
    <property type="entry name" value="TLDc_dom"/>
</dbReference>
<dbReference type="FunCoup" id="A0A1X2H6S9">
    <property type="interactions" value="214"/>
</dbReference>
<protein>
    <recommendedName>
        <fullName evidence="4">Oxidation resistance protein 1</fullName>
    </recommendedName>
</protein>